<dbReference type="OrthoDB" id="7440550at2759"/>
<feature type="non-terminal residue" evidence="2">
    <location>
        <position position="56"/>
    </location>
</feature>
<organism evidence="2 3">
    <name type="scientific">Ignelater luminosus</name>
    <name type="common">Cucubano</name>
    <name type="synonym">Pyrophorus luminosus</name>
    <dbReference type="NCBI Taxonomy" id="2038154"/>
    <lineage>
        <taxon>Eukaryota</taxon>
        <taxon>Metazoa</taxon>
        <taxon>Ecdysozoa</taxon>
        <taxon>Arthropoda</taxon>
        <taxon>Hexapoda</taxon>
        <taxon>Insecta</taxon>
        <taxon>Pterygota</taxon>
        <taxon>Neoptera</taxon>
        <taxon>Endopterygota</taxon>
        <taxon>Coleoptera</taxon>
        <taxon>Polyphaga</taxon>
        <taxon>Elateriformia</taxon>
        <taxon>Elateroidea</taxon>
        <taxon>Elateridae</taxon>
        <taxon>Agrypninae</taxon>
        <taxon>Pyrophorini</taxon>
        <taxon>Ignelater</taxon>
    </lineage>
</organism>
<evidence type="ECO:0000259" key="1">
    <source>
        <dbReference type="Pfam" id="PF21789"/>
    </source>
</evidence>
<keyword evidence="3" id="KW-1185">Reference proteome</keyword>
<evidence type="ECO:0000313" key="3">
    <source>
        <dbReference type="Proteomes" id="UP000801492"/>
    </source>
</evidence>
<protein>
    <recommendedName>
        <fullName evidence="1">Transposable element P transposase-like RNase H C-terminal domain-containing protein</fullName>
    </recommendedName>
</protein>
<dbReference type="Proteomes" id="UP000801492">
    <property type="component" value="Unassembled WGS sequence"/>
</dbReference>
<dbReference type="InterPro" id="IPR048367">
    <property type="entry name" value="TNP-like_RNaseH_C"/>
</dbReference>
<evidence type="ECO:0000313" key="2">
    <source>
        <dbReference type="EMBL" id="KAF2900264.1"/>
    </source>
</evidence>
<name>A0A8K0D6T0_IGNLU</name>
<dbReference type="Pfam" id="PF21789">
    <property type="entry name" value="TNP-like_RNaseH_C"/>
    <property type="match status" value="1"/>
</dbReference>
<comment type="caution">
    <text evidence="2">The sequence shown here is derived from an EMBL/GenBank/DDBJ whole genome shotgun (WGS) entry which is preliminary data.</text>
</comment>
<dbReference type="EMBL" id="VTPC01002310">
    <property type="protein sequence ID" value="KAF2900264.1"/>
    <property type="molecule type" value="Genomic_DNA"/>
</dbReference>
<accession>A0A8K0D6T0</accession>
<reference evidence="2" key="1">
    <citation type="submission" date="2019-08" db="EMBL/GenBank/DDBJ databases">
        <title>The genome of the North American firefly Photinus pyralis.</title>
        <authorList>
            <consortium name="Photinus pyralis genome working group"/>
            <person name="Fallon T.R."/>
            <person name="Sander Lower S.E."/>
            <person name="Weng J.-K."/>
        </authorList>
    </citation>
    <scope>NUCLEOTIDE SEQUENCE</scope>
    <source>
        <strain evidence="2">TRF0915ILg1</strain>
        <tissue evidence="2">Whole body</tissue>
    </source>
</reference>
<sequence length="56" mass="6304">MVTTTGYRFHLLNLRNLNQDNVGNLFSKIRQHGVTNINPNAHQFIAALKTVVVNSI</sequence>
<dbReference type="AlphaFoldDB" id="A0A8K0D6T0"/>
<proteinExistence type="predicted"/>
<feature type="domain" description="Transposable element P transposase-like RNase H C-terminal" evidence="1">
    <location>
        <begin position="17"/>
        <end position="47"/>
    </location>
</feature>
<gene>
    <name evidence="2" type="ORF">ILUMI_05922</name>
</gene>